<evidence type="ECO:0000313" key="2">
    <source>
        <dbReference type="EMBL" id="SDE51566.1"/>
    </source>
</evidence>
<dbReference type="Proteomes" id="UP000243205">
    <property type="component" value="Unassembled WGS sequence"/>
</dbReference>
<dbReference type="Gene3D" id="1.25.40.10">
    <property type="entry name" value="Tetratricopeptide repeat domain"/>
    <property type="match status" value="1"/>
</dbReference>
<reference evidence="3" key="1">
    <citation type="submission" date="2016-10" db="EMBL/GenBank/DDBJ databases">
        <authorList>
            <person name="Varghese N."/>
            <person name="Submissions S."/>
        </authorList>
    </citation>
    <scope>NUCLEOTIDE SEQUENCE [LARGE SCALE GENOMIC DNA]</scope>
    <source>
        <strain evidence="3">DSM 8987</strain>
    </source>
</reference>
<keyword evidence="1" id="KW-1133">Transmembrane helix</keyword>
<dbReference type="OrthoDB" id="9787150at2"/>
<dbReference type="SUPFAM" id="SSF48452">
    <property type="entry name" value="TPR-like"/>
    <property type="match status" value="1"/>
</dbReference>
<keyword evidence="3" id="KW-1185">Reference proteome</keyword>
<dbReference type="InterPro" id="IPR011990">
    <property type="entry name" value="TPR-like_helical_dom_sf"/>
</dbReference>
<organism evidence="2 3">
    <name type="scientific">Desulfuromonas thiophila</name>
    <dbReference type="NCBI Taxonomy" id="57664"/>
    <lineage>
        <taxon>Bacteria</taxon>
        <taxon>Pseudomonadati</taxon>
        <taxon>Thermodesulfobacteriota</taxon>
        <taxon>Desulfuromonadia</taxon>
        <taxon>Desulfuromonadales</taxon>
        <taxon>Desulfuromonadaceae</taxon>
        <taxon>Desulfuromonas</taxon>
    </lineage>
</organism>
<dbReference type="STRING" id="57664.SAMN05661003_11416"/>
<dbReference type="EMBL" id="FNAQ01000014">
    <property type="protein sequence ID" value="SDE51566.1"/>
    <property type="molecule type" value="Genomic_DNA"/>
</dbReference>
<dbReference type="Pfam" id="PF13181">
    <property type="entry name" value="TPR_8"/>
    <property type="match status" value="1"/>
</dbReference>
<evidence type="ECO:0000313" key="3">
    <source>
        <dbReference type="Proteomes" id="UP000243205"/>
    </source>
</evidence>
<dbReference type="RefSeq" id="WP_092079555.1">
    <property type="nucleotide sequence ID" value="NZ_FNAQ01000014.1"/>
</dbReference>
<evidence type="ECO:0000256" key="1">
    <source>
        <dbReference type="SAM" id="Phobius"/>
    </source>
</evidence>
<proteinExistence type="predicted"/>
<sequence>MFNFLLAFVVSTLAVVPLHLAYGLQLLYCGLISMVLFALLYFWLSRRTMKQVVALMESAQRDLQANRPEKAVATLHQAFRYAPWQFYVKGQVNAQIGTVYYLRREFAKAMPYLEKAFVRHWVAMCMLAVSYMKRNKPAKMRETFDKAAAANRKEPFIWNLYAYCLQQVGDKAKAREVLEKGIKKVGGDERLDDSIKALEQDRRMKMQEYGDIWYQFHLEKPGALIKKQTKALQGRRKMPRV</sequence>
<keyword evidence="1" id="KW-0812">Transmembrane</keyword>
<dbReference type="InterPro" id="IPR019734">
    <property type="entry name" value="TPR_rpt"/>
</dbReference>
<dbReference type="AlphaFoldDB" id="A0A1G7DKE3"/>
<name>A0A1G7DKE3_9BACT</name>
<protein>
    <submittedName>
        <fullName evidence="2">Tetratricopeptide repeat-containing protein</fullName>
    </submittedName>
</protein>
<feature type="transmembrane region" description="Helical" evidence="1">
    <location>
        <begin position="24"/>
        <end position="44"/>
    </location>
</feature>
<gene>
    <name evidence="2" type="ORF">SAMN05661003_11416</name>
</gene>
<accession>A0A1G7DKE3</accession>
<keyword evidence="1" id="KW-0472">Membrane</keyword>